<dbReference type="OrthoDB" id="9815577at2"/>
<dbReference type="AlphaFoldDB" id="A0A0A7RX63"/>
<dbReference type="InterPro" id="IPR036013">
    <property type="entry name" value="Band_7/SPFH_dom_sf"/>
</dbReference>
<name>A0A0A7RX63_FRIPE</name>
<dbReference type="RefSeq" id="WP_039103114.1">
    <property type="nucleotide sequence ID" value="NZ_CP009056.1"/>
</dbReference>
<dbReference type="Gene3D" id="3.30.479.30">
    <property type="entry name" value="Band 7 domain"/>
    <property type="match status" value="1"/>
</dbReference>
<keyword evidence="2" id="KW-0472">Membrane</keyword>
<gene>
    <name evidence="4" type="ORF">FPB0191_00012</name>
</gene>
<proteinExistence type="predicted"/>
<reference evidence="4 5" key="1">
    <citation type="journal article" date="2014" name="Appl. Environ. Microbiol.">
        <title>Gut symbionts from distinct hosts exhibit genotoxic activity via divergent colibactin biosynthetic pathways.</title>
        <authorList>
            <person name="Engel P."/>
            <person name="Vizcaino M.I."/>
            <person name="Crawford J.M."/>
        </authorList>
    </citation>
    <scope>NUCLEOTIDE SEQUENCE [LARGE SCALE GENOMIC DNA]</scope>
    <source>
        <strain evidence="4 5">PEB0191</strain>
    </source>
</reference>
<dbReference type="SUPFAM" id="SSF117892">
    <property type="entry name" value="Band 7/SPFH domain"/>
    <property type="match status" value="1"/>
</dbReference>
<keyword evidence="5" id="KW-1185">Reference proteome</keyword>
<dbReference type="GO" id="GO:0016020">
    <property type="term" value="C:membrane"/>
    <property type="evidence" value="ECO:0007669"/>
    <property type="project" value="UniProtKB-SubCell"/>
</dbReference>
<keyword evidence="2" id="KW-0812">Transmembrane</keyword>
<evidence type="ECO:0000313" key="4">
    <source>
        <dbReference type="EMBL" id="AJA43880.1"/>
    </source>
</evidence>
<sequence length="221" mass="24975">MSINVYLLGVILIIILIGAVGLYQLLFIKIPQDSVLIINDMGQEPKIHFSGPVYCPLIYKKTFIKIKLISFKIELNNNKNLVFKDNEQANICVIFNLKVNETSEDVLKAVKAMGVRRISNQKTVSAFFYARFIEALRKVVEQTELVNLLQNQADFCDDIINTIGSDLNGYVLKEVIINHVAPTVIFTQEGENTDEPDAISEMNAMIAANREQLNNRNLNKI</sequence>
<dbReference type="EMBL" id="CP009056">
    <property type="protein sequence ID" value="AJA43880.1"/>
    <property type="molecule type" value="Genomic_DNA"/>
</dbReference>
<comment type="subcellular location">
    <subcellularLocation>
        <location evidence="1">Membrane</location>
        <topology evidence="1">Single-pass membrane protein</topology>
    </subcellularLocation>
</comment>
<protein>
    <recommendedName>
        <fullName evidence="3">Band 7 domain-containing protein</fullName>
    </recommendedName>
</protein>
<evidence type="ECO:0000259" key="3">
    <source>
        <dbReference type="Pfam" id="PF01145"/>
    </source>
</evidence>
<organism evidence="4 5">
    <name type="scientific">Frischella perrara</name>
    <dbReference type="NCBI Taxonomy" id="1267021"/>
    <lineage>
        <taxon>Bacteria</taxon>
        <taxon>Pseudomonadati</taxon>
        <taxon>Pseudomonadota</taxon>
        <taxon>Gammaproteobacteria</taxon>
        <taxon>Orbales</taxon>
        <taxon>Orbaceae</taxon>
        <taxon>Frischella</taxon>
    </lineage>
</organism>
<evidence type="ECO:0000256" key="2">
    <source>
        <dbReference type="SAM" id="Phobius"/>
    </source>
</evidence>
<dbReference type="Proteomes" id="UP000030901">
    <property type="component" value="Chromosome"/>
</dbReference>
<evidence type="ECO:0000313" key="5">
    <source>
        <dbReference type="Proteomes" id="UP000030901"/>
    </source>
</evidence>
<dbReference type="Pfam" id="PF01145">
    <property type="entry name" value="Band_7"/>
    <property type="match status" value="1"/>
</dbReference>
<feature type="transmembrane region" description="Helical" evidence="2">
    <location>
        <begin position="6"/>
        <end position="28"/>
    </location>
</feature>
<dbReference type="HOGENOM" id="CLU_1249119_0_0_6"/>
<dbReference type="STRING" id="1267021.FPB0191_00012"/>
<dbReference type="KEGG" id="fpp:FPB0191_00012"/>
<keyword evidence="2" id="KW-1133">Transmembrane helix</keyword>
<dbReference type="InterPro" id="IPR001107">
    <property type="entry name" value="Band_7"/>
</dbReference>
<evidence type="ECO:0000256" key="1">
    <source>
        <dbReference type="ARBA" id="ARBA00004167"/>
    </source>
</evidence>
<feature type="domain" description="Band 7" evidence="3">
    <location>
        <begin position="29"/>
        <end position="180"/>
    </location>
</feature>
<accession>A0A0A7RX63</accession>